<accession>A0ABT8XN87</accession>
<dbReference type="Pfam" id="PF08548">
    <property type="entry name" value="Peptidase_M10_C"/>
    <property type="match status" value="1"/>
</dbReference>
<dbReference type="PRINTS" id="PR00313">
    <property type="entry name" value="CABNDNGRPT"/>
</dbReference>
<evidence type="ECO:0000256" key="4">
    <source>
        <dbReference type="SAM" id="MobiDB-lite"/>
    </source>
</evidence>
<dbReference type="Gene3D" id="2.150.10.10">
    <property type="entry name" value="Serralysin-like metalloprotease, C-terminal"/>
    <property type="match status" value="1"/>
</dbReference>
<dbReference type="Proteomes" id="UP001177080">
    <property type="component" value="Unassembled WGS sequence"/>
</dbReference>
<dbReference type="InterPro" id="IPR011049">
    <property type="entry name" value="Serralysin-like_metalloprot_C"/>
</dbReference>
<proteinExistence type="predicted"/>
<dbReference type="PANTHER" id="PTHR38340">
    <property type="entry name" value="S-LAYER PROTEIN"/>
    <property type="match status" value="1"/>
</dbReference>
<gene>
    <name evidence="6" type="ORF">GB928_028855</name>
</gene>
<reference evidence="6" key="1">
    <citation type="submission" date="2022-04" db="EMBL/GenBank/DDBJ databases">
        <title>Shinella lacus sp. nov., a novel member of the genus Shinella from water.</title>
        <authorList>
            <person name="Deng Y."/>
        </authorList>
    </citation>
    <scope>NUCLEOTIDE SEQUENCE</scope>
    <source>
        <strain evidence="6">JCM 31239</strain>
    </source>
</reference>
<keyword evidence="3" id="KW-0677">Repeat</keyword>
<dbReference type="InterPro" id="IPR050557">
    <property type="entry name" value="RTX_toxin/Mannuronan_C5-epim"/>
</dbReference>
<evidence type="ECO:0000256" key="1">
    <source>
        <dbReference type="ARBA" id="ARBA00004613"/>
    </source>
</evidence>
<feature type="region of interest" description="Disordered" evidence="4">
    <location>
        <begin position="1"/>
        <end position="21"/>
    </location>
</feature>
<evidence type="ECO:0000313" key="7">
    <source>
        <dbReference type="Proteomes" id="UP001177080"/>
    </source>
</evidence>
<evidence type="ECO:0000259" key="5">
    <source>
        <dbReference type="Pfam" id="PF08548"/>
    </source>
</evidence>
<feature type="domain" description="Peptidase M10 serralysin C-terminal" evidence="5">
    <location>
        <begin position="25"/>
        <end position="143"/>
    </location>
</feature>
<name>A0ABT8XN87_9HYPH</name>
<keyword evidence="7" id="KW-1185">Reference proteome</keyword>
<evidence type="ECO:0000256" key="3">
    <source>
        <dbReference type="ARBA" id="ARBA00022737"/>
    </source>
</evidence>
<evidence type="ECO:0000313" key="6">
    <source>
        <dbReference type="EMBL" id="MDO6125197.1"/>
    </source>
</evidence>
<dbReference type="PANTHER" id="PTHR38340:SF1">
    <property type="entry name" value="S-LAYER PROTEIN"/>
    <property type="match status" value="1"/>
</dbReference>
<evidence type="ECO:0000256" key="2">
    <source>
        <dbReference type="ARBA" id="ARBA00022525"/>
    </source>
</evidence>
<dbReference type="InterPro" id="IPR018511">
    <property type="entry name" value="Hemolysin-typ_Ca-bd_CS"/>
</dbReference>
<comment type="subcellular location">
    <subcellularLocation>
        <location evidence="1">Secreted</location>
    </subcellularLocation>
</comment>
<protein>
    <submittedName>
        <fullName evidence="6">M10 family metallopeptidase C-terminal domain-containing protein</fullName>
    </submittedName>
</protein>
<dbReference type="PROSITE" id="PS00330">
    <property type="entry name" value="HEMOLYSIN_CALCIUM"/>
    <property type="match status" value="2"/>
</dbReference>
<keyword evidence="2" id="KW-0964">Secreted</keyword>
<comment type="caution">
    <text evidence="6">The sequence shown here is derived from an EMBL/GenBank/DDBJ whole genome shotgun (WGS) entry which is preliminary data.</text>
</comment>
<sequence>MGNSGDNRLDGKAGDDSLSGGEGSDKLIGGAGADKLYGGTGADTFVFLTAAESRVSIRDIIYDFSRVGGDKIDLSAIDARTAMSGNQAFTFIGSDLFSKTAGELRYSKISGDSFIYGDVNGDGGIDFSIRLDAAIDMKASDFIL</sequence>
<dbReference type="SUPFAM" id="SSF51120">
    <property type="entry name" value="beta-Roll"/>
    <property type="match status" value="1"/>
</dbReference>
<dbReference type="InterPro" id="IPR013858">
    <property type="entry name" value="Peptidase_M10B_C"/>
</dbReference>
<dbReference type="EMBL" id="WHSC02000027">
    <property type="protein sequence ID" value="MDO6125197.1"/>
    <property type="molecule type" value="Genomic_DNA"/>
</dbReference>
<organism evidence="6 7">
    <name type="scientific">Shinella curvata</name>
    <dbReference type="NCBI Taxonomy" id="1817964"/>
    <lineage>
        <taxon>Bacteria</taxon>
        <taxon>Pseudomonadati</taxon>
        <taxon>Pseudomonadota</taxon>
        <taxon>Alphaproteobacteria</taxon>
        <taxon>Hyphomicrobiales</taxon>
        <taxon>Rhizobiaceae</taxon>
        <taxon>Shinella</taxon>
    </lineage>
</organism>